<feature type="signal peptide" evidence="5">
    <location>
        <begin position="1"/>
        <end position="34"/>
    </location>
</feature>
<name>A0A9N8Q372_CHRIL</name>
<protein>
    <recommendedName>
        <fullName evidence="6">Lipase domain-containing protein</fullName>
    </recommendedName>
</protein>
<comment type="subcellular location">
    <subcellularLocation>
        <location evidence="1">Secreted</location>
    </subcellularLocation>
</comment>
<evidence type="ECO:0000256" key="3">
    <source>
        <dbReference type="ARBA" id="ARBA00022525"/>
    </source>
</evidence>
<dbReference type="PANTHER" id="PTHR11610:SF150">
    <property type="entry name" value="FI01825P-RELATED"/>
    <property type="match status" value="1"/>
</dbReference>
<evidence type="ECO:0000313" key="7">
    <source>
        <dbReference type="EMBL" id="CAD0206991.1"/>
    </source>
</evidence>
<dbReference type="InterPro" id="IPR013818">
    <property type="entry name" value="Lipase"/>
</dbReference>
<gene>
    <name evidence="7" type="ORF">CINC_LOCUS9970</name>
</gene>
<keyword evidence="3" id="KW-0964">Secreted</keyword>
<dbReference type="OrthoDB" id="199913at2759"/>
<dbReference type="GO" id="GO:0005615">
    <property type="term" value="C:extracellular space"/>
    <property type="evidence" value="ECO:0007669"/>
    <property type="project" value="TreeGrafter"/>
</dbReference>
<feature type="chain" id="PRO_5040256390" description="Lipase domain-containing protein" evidence="5">
    <location>
        <begin position="35"/>
        <end position="331"/>
    </location>
</feature>
<reference evidence="7" key="1">
    <citation type="submission" date="2021-12" db="EMBL/GenBank/DDBJ databases">
        <authorList>
            <person name="King R."/>
        </authorList>
    </citation>
    <scope>NUCLEOTIDE SEQUENCE</scope>
</reference>
<dbReference type="GO" id="GO:0016298">
    <property type="term" value="F:lipase activity"/>
    <property type="evidence" value="ECO:0007669"/>
    <property type="project" value="InterPro"/>
</dbReference>
<evidence type="ECO:0000313" key="8">
    <source>
        <dbReference type="Proteomes" id="UP001154114"/>
    </source>
</evidence>
<dbReference type="InterPro" id="IPR000734">
    <property type="entry name" value="TAG_lipase"/>
</dbReference>
<dbReference type="GO" id="GO:0017171">
    <property type="term" value="F:serine hydrolase activity"/>
    <property type="evidence" value="ECO:0007669"/>
    <property type="project" value="TreeGrafter"/>
</dbReference>
<dbReference type="InterPro" id="IPR033906">
    <property type="entry name" value="Lipase_N"/>
</dbReference>
<evidence type="ECO:0000256" key="5">
    <source>
        <dbReference type="SAM" id="SignalP"/>
    </source>
</evidence>
<dbReference type="CDD" id="cd00707">
    <property type="entry name" value="Pancreat_lipase_like"/>
    <property type="match status" value="1"/>
</dbReference>
<dbReference type="PRINTS" id="PR00821">
    <property type="entry name" value="TAGLIPASE"/>
</dbReference>
<evidence type="ECO:0000256" key="1">
    <source>
        <dbReference type="ARBA" id="ARBA00004613"/>
    </source>
</evidence>
<dbReference type="SUPFAM" id="SSF53474">
    <property type="entry name" value="alpha/beta-Hydrolases"/>
    <property type="match status" value="1"/>
</dbReference>
<accession>A0A9N8Q372</accession>
<feature type="domain" description="Lipase" evidence="6">
    <location>
        <begin position="48"/>
        <end position="328"/>
    </location>
</feature>
<keyword evidence="8" id="KW-1185">Reference proteome</keyword>
<comment type="similarity">
    <text evidence="2 4">Belongs to the AB hydrolase superfamily. Lipase family.</text>
</comment>
<evidence type="ECO:0000256" key="2">
    <source>
        <dbReference type="ARBA" id="ARBA00010701"/>
    </source>
</evidence>
<dbReference type="InterPro" id="IPR029058">
    <property type="entry name" value="AB_hydrolase_fold"/>
</dbReference>
<dbReference type="GO" id="GO:0016042">
    <property type="term" value="P:lipid catabolic process"/>
    <property type="evidence" value="ECO:0007669"/>
    <property type="project" value="TreeGrafter"/>
</dbReference>
<dbReference type="PANTHER" id="PTHR11610">
    <property type="entry name" value="LIPASE"/>
    <property type="match status" value="1"/>
</dbReference>
<dbReference type="Proteomes" id="UP001154114">
    <property type="component" value="Chromosome 31"/>
</dbReference>
<organism evidence="7 8">
    <name type="scientific">Chrysodeixis includens</name>
    <name type="common">Soybean looper</name>
    <name type="synonym">Pseudoplusia includens</name>
    <dbReference type="NCBI Taxonomy" id="689277"/>
    <lineage>
        <taxon>Eukaryota</taxon>
        <taxon>Metazoa</taxon>
        <taxon>Ecdysozoa</taxon>
        <taxon>Arthropoda</taxon>
        <taxon>Hexapoda</taxon>
        <taxon>Insecta</taxon>
        <taxon>Pterygota</taxon>
        <taxon>Neoptera</taxon>
        <taxon>Endopterygota</taxon>
        <taxon>Lepidoptera</taxon>
        <taxon>Glossata</taxon>
        <taxon>Ditrysia</taxon>
        <taxon>Noctuoidea</taxon>
        <taxon>Noctuidae</taxon>
        <taxon>Plusiinae</taxon>
        <taxon>Chrysodeixis</taxon>
    </lineage>
</organism>
<dbReference type="EMBL" id="LR824034">
    <property type="protein sequence ID" value="CAD0206991.1"/>
    <property type="molecule type" value="Genomic_DNA"/>
</dbReference>
<evidence type="ECO:0000256" key="4">
    <source>
        <dbReference type="RuleBase" id="RU004262"/>
    </source>
</evidence>
<keyword evidence="5" id="KW-0732">Signal</keyword>
<evidence type="ECO:0000259" key="6">
    <source>
        <dbReference type="Pfam" id="PF00151"/>
    </source>
</evidence>
<proteinExistence type="inferred from homology"/>
<dbReference type="Pfam" id="PF00151">
    <property type="entry name" value="Lipase"/>
    <property type="match status" value="1"/>
</dbReference>
<dbReference type="Gene3D" id="3.40.50.1820">
    <property type="entry name" value="alpha/beta hydrolase"/>
    <property type="match status" value="1"/>
</dbReference>
<sequence>MASQIKACRKCSSCFSTMGPLVTVLVLGLAAVSALPHGIPPLEEWETKADLAEAARYNPDTQNIYHLYTRLNPTVSQPLLLGSQGLLGSTNFSPNRRTVVLLHGWLDSITADFNTVLIPALLSGEDVNVIGVDWSAGAGSINYFTAVANTVPSGISVARFISWLNQATGASPGSYHIIGHSLGGHQAGIVGRNLGGQIAYITALDPALPSWISHNDKFRANDGIYTEVIHTNAGNLGYLSPLGQVDFYPNGGIGMPGCNNMDCDHSRSFHYMAESLRTGGFTGTRCASYVTAMTGNCFLWGSLKMGGLVPKTGQSGIFYLETNAGPPFSRG</sequence>
<dbReference type="AlphaFoldDB" id="A0A9N8Q372"/>